<evidence type="ECO:0000313" key="6">
    <source>
        <dbReference type="Proteomes" id="UP001303046"/>
    </source>
</evidence>
<protein>
    <recommendedName>
        <fullName evidence="4">protein-histidine N-methyltransferase</fullName>
        <ecNumber evidence="4">2.1.1.85</ecNumber>
    </recommendedName>
</protein>
<gene>
    <name evidence="5" type="primary">Necator_chrIII.g9633</name>
    <name evidence="5" type="ORF">RB195_008868</name>
</gene>
<dbReference type="InterPro" id="IPR025785">
    <property type="entry name" value="SETD3"/>
</dbReference>
<dbReference type="InterPro" id="IPR044428">
    <property type="entry name" value="SETD3_SET"/>
</dbReference>
<name>A0ABR1CQR8_NECAM</name>
<sequence length="498" mass="56236">MGPSPAEAHELRGEFLQAAADLLENVLSKPPTPNTMELWKEHQHIRNVLQEISAKQAQLSNTDSRISRTRTPDDLIAFLAWADQVGIKRYGVTVAECKEVGGLGLLAEKAISEKARCVTVPRHAMISTDLAKKSSILKKLFERDIIVQNMANVGLALFICAQRVRSDSKWTAYLNVLPSSYTTPLFYTEEELKYLKPSPVFDEALLFYRTVARQFAYFLLMIGRNDLYDKASRREKAGTQPPPLYYSPFTVDNFTFSLYRWSVGTVTTRINLIPGEMGRAKDGTMQMVPALIPVLDMANHELILGSEDLGEAVSYSTEDDCAEILATKNVASGEWVSMFYGRRTSAEHLLHNGFVPIGENPFDSYKLKISLGRSDKNFKEKQKLFGEMGFSEKSNVYMYDIGCGSNPFHPSMEHFARIYVSDRPEAISEPATLGKAVNFLKNRFAILERSYGTIPEGKTLNEKNIERLKRAEVAILKNARIHCEEWEKDLFEVVDEEN</sequence>
<dbReference type="InterPro" id="IPR036464">
    <property type="entry name" value="Rubisco_LSMT_subst-bd_sf"/>
</dbReference>
<evidence type="ECO:0000256" key="4">
    <source>
        <dbReference type="PROSITE-ProRule" id="PRU00898"/>
    </source>
</evidence>
<evidence type="ECO:0000256" key="3">
    <source>
        <dbReference type="ARBA" id="ARBA00022691"/>
    </source>
</evidence>
<evidence type="ECO:0000256" key="2">
    <source>
        <dbReference type="ARBA" id="ARBA00022679"/>
    </source>
</evidence>
<evidence type="ECO:0000256" key="1">
    <source>
        <dbReference type="ARBA" id="ARBA00022603"/>
    </source>
</evidence>
<dbReference type="PANTHER" id="PTHR13271:SF47">
    <property type="entry name" value="ACTIN-HISTIDINE N-METHYLTRANSFERASE"/>
    <property type="match status" value="1"/>
</dbReference>
<proteinExistence type="inferred from homology"/>
<keyword evidence="1 4" id="KW-0489">Methyltransferase</keyword>
<accession>A0ABR1CQR8</accession>
<dbReference type="InterPro" id="IPR050600">
    <property type="entry name" value="SETD3_SETD6_MTase"/>
</dbReference>
<comment type="similarity">
    <text evidence="4">Belongs to the class V-like SAM-binding methyltransferase superfamily. SETD3 actin-histidine methyltransferase family.</text>
</comment>
<dbReference type="PANTHER" id="PTHR13271">
    <property type="entry name" value="UNCHARACTERIZED PUTATIVE METHYLTRANSFERASE"/>
    <property type="match status" value="1"/>
</dbReference>
<dbReference type="EMBL" id="JAVFWL010000003">
    <property type="protein sequence ID" value="KAK6740669.1"/>
    <property type="molecule type" value="Genomic_DNA"/>
</dbReference>
<evidence type="ECO:0000313" key="5">
    <source>
        <dbReference type="EMBL" id="KAK6740669.1"/>
    </source>
</evidence>
<keyword evidence="3 4" id="KW-0949">S-adenosyl-L-methionine</keyword>
<organism evidence="5 6">
    <name type="scientific">Necator americanus</name>
    <name type="common">Human hookworm</name>
    <dbReference type="NCBI Taxonomy" id="51031"/>
    <lineage>
        <taxon>Eukaryota</taxon>
        <taxon>Metazoa</taxon>
        <taxon>Ecdysozoa</taxon>
        <taxon>Nematoda</taxon>
        <taxon>Chromadorea</taxon>
        <taxon>Rhabditida</taxon>
        <taxon>Rhabditina</taxon>
        <taxon>Rhabditomorpha</taxon>
        <taxon>Strongyloidea</taxon>
        <taxon>Ancylostomatidae</taxon>
        <taxon>Bunostominae</taxon>
        <taxon>Necator</taxon>
    </lineage>
</organism>
<dbReference type="CDD" id="cd19176">
    <property type="entry name" value="SET_SETD3"/>
    <property type="match status" value="1"/>
</dbReference>
<dbReference type="EC" id="2.1.1.85" evidence="4"/>
<dbReference type="SUPFAM" id="SSF81822">
    <property type="entry name" value="RuBisCo LSMT C-terminal, substrate-binding domain"/>
    <property type="match status" value="1"/>
</dbReference>
<comment type="catalytic activity">
    <reaction evidence="4">
        <text>L-histidyl-[protein] + S-adenosyl-L-methionine = N(tele)-methyl-L-histidyl-[protein] + S-adenosyl-L-homocysteine + H(+)</text>
        <dbReference type="Rhea" id="RHEA:19369"/>
        <dbReference type="Rhea" id="RHEA-COMP:9745"/>
        <dbReference type="Rhea" id="RHEA-COMP:11600"/>
        <dbReference type="ChEBI" id="CHEBI:15378"/>
        <dbReference type="ChEBI" id="CHEBI:16367"/>
        <dbReference type="ChEBI" id="CHEBI:29979"/>
        <dbReference type="ChEBI" id="CHEBI:57856"/>
        <dbReference type="ChEBI" id="CHEBI:59789"/>
        <dbReference type="EC" id="2.1.1.85"/>
    </reaction>
</comment>
<keyword evidence="6" id="KW-1185">Reference proteome</keyword>
<dbReference type="SUPFAM" id="SSF82199">
    <property type="entry name" value="SET domain"/>
    <property type="match status" value="1"/>
</dbReference>
<dbReference type="Gene3D" id="3.90.1410.10">
    <property type="entry name" value="set domain protein methyltransferase, domain 1"/>
    <property type="match status" value="1"/>
</dbReference>
<dbReference type="PROSITE" id="PS51565">
    <property type="entry name" value="SAM_MT85_SETD3"/>
    <property type="match status" value="1"/>
</dbReference>
<keyword evidence="2 4" id="KW-0808">Transferase</keyword>
<dbReference type="InterPro" id="IPR046341">
    <property type="entry name" value="SET_dom_sf"/>
</dbReference>
<comment type="caution">
    <text evidence="5">The sequence shown here is derived from an EMBL/GenBank/DDBJ whole genome shotgun (WGS) entry which is preliminary data.</text>
</comment>
<reference evidence="5 6" key="1">
    <citation type="submission" date="2023-08" db="EMBL/GenBank/DDBJ databases">
        <title>A Necator americanus chromosomal reference genome.</title>
        <authorList>
            <person name="Ilik V."/>
            <person name="Petrzelkova K.J."/>
            <person name="Pardy F."/>
            <person name="Fuh T."/>
            <person name="Niatou-Singa F.S."/>
            <person name="Gouil Q."/>
            <person name="Baker L."/>
            <person name="Ritchie M.E."/>
            <person name="Jex A.R."/>
            <person name="Gazzola D."/>
            <person name="Li H."/>
            <person name="Toshio Fujiwara R."/>
            <person name="Zhan B."/>
            <person name="Aroian R.V."/>
            <person name="Pafco B."/>
            <person name="Schwarz E.M."/>
        </authorList>
    </citation>
    <scope>NUCLEOTIDE SEQUENCE [LARGE SCALE GENOMIC DNA]</scope>
    <source>
        <strain evidence="5 6">Aroian</strain>
        <tissue evidence="5">Whole animal</tissue>
    </source>
</reference>
<dbReference type="Gene3D" id="3.90.1420.10">
    <property type="entry name" value="Rubisco LSMT, substrate-binding domain"/>
    <property type="match status" value="1"/>
</dbReference>
<dbReference type="Proteomes" id="UP001303046">
    <property type="component" value="Unassembled WGS sequence"/>
</dbReference>